<feature type="non-terminal residue" evidence="1">
    <location>
        <position position="1"/>
    </location>
</feature>
<dbReference type="SUPFAM" id="SSF143100">
    <property type="entry name" value="TTHA1013/TTHA0281-like"/>
    <property type="match status" value="1"/>
</dbReference>
<reference evidence="1" key="1">
    <citation type="journal article" date="2014" name="Front. Microbiol.">
        <title>High frequency of phylogenetically diverse reductive dehalogenase-homologous genes in deep subseafloor sedimentary metagenomes.</title>
        <authorList>
            <person name="Kawai M."/>
            <person name="Futagami T."/>
            <person name="Toyoda A."/>
            <person name="Takaki Y."/>
            <person name="Nishi S."/>
            <person name="Hori S."/>
            <person name="Arai W."/>
            <person name="Tsubouchi T."/>
            <person name="Morono Y."/>
            <person name="Uchiyama I."/>
            <person name="Ito T."/>
            <person name="Fujiyama A."/>
            <person name="Inagaki F."/>
            <person name="Takami H."/>
        </authorList>
    </citation>
    <scope>NUCLEOTIDE SEQUENCE</scope>
    <source>
        <strain evidence="1">Expedition CK06-06</strain>
    </source>
</reference>
<dbReference type="EMBL" id="BARV01001342">
    <property type="protein sequence ID" value="GAH95014.1"/>
    <property type="molecule type" value="Genomic_DNA"/>
</dbReference>
<gene>
    <name evidence="1" type="ORF">S06H3_03952</name>
</gene>
<name>X1KXX4_9ZZZZ</name>
<accession>X1KXX4</accession>
<comment type="caution">
    <text evidence="1">The sequence shown here is derived from an EMBL/GenBank/DDBJ whole genome shotgun (WGS) entry which is preliminary data.</text>
</comment>
<evidence type="ECO:0000313" key="1">
    <source>
        <dbReference type="EMBL" id="GAH95014.1"/>
    </source>
</evidence>
<organism evidence="1">
    <name type="scientific">marine sediment metagenome</name>
    <dbReference type="NCBI Taxonomy" id="412755"/>
    <lineage>
        <taxon>unclassified sequences</taxon>
        <taxon>metagenomes</taxon>
        <taxon>ecological metagenomes</taxon>
    </lineage>
</organism>
<dbReference type="Gene3D" id="3.30.160.250">
    <property type="match status" value="1"/>
</dbReference>
<sequence length="90" mass="10066">AKVFSLSKYVEKVLQNAEYYRDENGVVIAKIPEMSGYYAQGGNFEEARQNLREVIEGNVMLALQLGFPIAGLECVDVKEVDYAETRASKT</sequence>
<dbReference type="AlphaFoldDB" id="X1KXX4"/>
<dbReference type="Pfam" id="PF21748">
    <property type="entry name" value="UPF0150"/>
    <property type="match status" value="1"/>
</dbReference>
<proteinExistence type="predicted"/>
<dbReference type="InterPro" id="IPR035069">
    <property type="entry name" value="TTHA1013/TTHA0281-like"/>
</dbReference>
<evidence type="ECO:0008006" key="2">
    <source>
        <dbReference type="Google" id="ProtNLM"/>
    </source>
</evidence>
<dbReference type="InterPro" id="IPR049389">
    <property type="entry name" value="TTHA0281-like"/>
</dbReference>
<protein>
    <recommendedName>
        <fullName evidence="2">HicB-like antitoxin of toxin-antitoxin system domain-containing protein</fullName>
    </recommendedName>
</protein>